<evidence type="ECO:0000313" key="2">
    <source>
        <dbReference type="EMBL" id="TXE13858.1"/>
    </source>
</evidence>
<keyword evidence="1" id="KW-0812">Transmembrane</keyword>
<keyword evidence="1" id="KW-1133">Transmembrane helix</keyword>
<proteinExistence type="predicted"/>
<feature type="transmembrane region" description="Helical" evidence="1">
    <location>
        <begin position="103"/>
        <end position="121"/>
    </location>
</feature>
<feature type="transmembrane region" description="Helical" evidence="1">
    <location>
        <begin position="71"/>
        <end position="91"/>
    </location>
</feature>
<evidence type="ECO:0000313" key="3">
    <source>
        <dbReference type="Proteomes" id="UP000321790"/>
    </source>
</evidence>
<reference evidence="3" key="1">
    <citation type="submission" date="2019-08" db="EMBL/GenBank/DDBJ databases">
        <title>Seonamhaeicola sediminis sp. nov., isolated from marine sediment.</title>
        <authorList>
            <person name="Cao W.R."/>
        </authorList>
    </citation>
    <scope>NUCLEOTIDE SEQUENCE [LARGE SCALE GENOMIC DNA]</scope>
    <source>
        <strain evidence="3">Gy8</strain>
    </source>
</reference>
<keyword evidence="1" id="KW-0472">Membrane</keyword>
<feature type="transmembrane region" description="Helical" evidence="1">
    <location>
        <begin position="7"/>
        <end position="29"/>
    </location>
</feature>
<gene>
    <name evidence="2" type="ORF">FUA26_01910</name>
</gene>
<name>A0A5C7AYV9_9FLAO</name>
<protein>
    <submittedName>
        <fullName evidence="2">Uncharacterized protein</fullName>
    </submittedName>
</protein>
<organism evidence="2 3">
    <name type="scientific">Seonamhaeicola algicola</name>
    <dbReference type="NCBI Taxonomy" id="1719036"/>
    <lineage>
        <taxon>Bacteria</taxon>
        <taxon>Pseudomonadati</taxon>
        <taxon>Bacteroidota</taxon>
        <taxon>Flavobacteriia</taxon>
        <taxon>Flavobacteriales</taxon>
        <taxon>Flavobacteriaceae</taxon>
    </lineage>
</organism>
<dbReference type="AlphaFoldDB" id="A0A5C7AYV9"/>
<comment type="caution">
    <text evidence="2">The sequence shown here is derived from an EMBL/GenBank/DDBJ whole genome shotgun (WGS) entry which is preliminary data.</text>
</comment>
<dbReference type="OrthoDB" id="840428at2"/>
<keyword evidence="3" id="KW-1185">Reference proteome</keyword>
<dbReference type="EMBL" id="VOSC01000007">
    <property type="protein sequence ID" value="TXE13858.1"/>
    <property type="molecule type" value="Genomic_DNA"/>
</dbReference>
<accession>A0A5C7AYV9</accession>
<dbReference type="Proteomes" id="UP000321790">
    <property type="component" value="Unassembled WGS sequence"/>
</dbReference>
<sequence>MITNKVLLIATGVLIWILGVSFFITSYQFPIIENQDQQANIFLAFGIIPSSCFGTYLFYIKGVMKPNHLALSYVIIVVILDILITVPLFIIPNGGNYSEFFSAPVFYTIAIELYFIVYYYAQYLTQK</sequence>
<feature type="transmembrane region" description="Helical" evidence="1">
    <location>
        <begin position="41"/>
        <end position="59"/>
    </location>
</feature>
<dbReference type="RefSeq" id="WP_147130890.1">
    <property type="nucleotide sequence ID" value="NZ_VOSC01000007.1"/>
</dbReference>
<evidence type="ECO:0000256" key="1">
    <source>
        <dbReference type="SAM" id="Phobius"/>
    </source>
</evidence>